<accession>A0AAN8XNZ4</accession>
<keyword evidence="1" id="KW-0812">Transmembrane</keyword>
<gene>
    <name evidence="2" type="ORF">RUM43_001007</name>
</gene>
<evidence type="ECO:0000313" key="3">
    <source>
        <dbReference type="Proteomes" id="UP001372834"/>
    </source>
</evidence>
<evidence type="ECO:0000256" key="1">
    <source>
        <dbReference type="SAM" id="Phobius"/>
    </source>
</evidence>
<feature type="transmembrane region" description="Helical" evidence="1">
    <location>
        <begin position="190"/>
        <end position="211"/>
    </location>
</feature>
<dbReference type="Proteomes" id="UP001372834">
    <property type="component" value="Unassembled WGS sequence"/>
</dbReference>
<reference evidence="2 3" key="1">
    <citation type="submission" date="2023-10" db="EMBL/GenBank/DDBJ databases">
        <title>Genomes of two closely related lineages of the louse Polyplax serrata with different host specificities.</title>
        <authorList>
            <person name="Martinu J."/>
            <person name="Tarabai H."/>
            <person name="Stefka J."/>
            <person name="Hypsa V."/>
        </authorList>
    </citation>
    <scope>NUCLEOTIDE SEQUENCE [LARGE SCALE GENOMIC DNA]</scope>
    <source>
        <strain evidence="2">HR10_N</strain>
    </source>
</reference>
<proteinExistence type="predicted"/>
<keyword evidence="1" id="KW-0472">Membrane</keyword>
<organism evidence="2 3">
    <name type="scientific">Polyplax serrata</name>
    <name type="common">Common mouse louse</name>
    <dbReference type="NCBI Taxonomy" id="468196"/>
    <lineage>
        <taxon>Eukaryota</taxon>
        <taxon>Metazoa</taxon>
        <taxon>Ecdysozoa</taxon>
        <taxon>Arthropoda</taxon>
        <taxon>Hexapoda</taxon>
        <taxon>Insecta</taxon>
        <taxon>Pterygota</taxon>
        <taxon>Neoptera</taxon>
        <taxon>Paraneoptera</taxon>
        <taxon>Psocodea</taxon>
        <taxon>Troctomorpha</taxon>
        <taxon>Phthiraptera</taxon>
        <taxon>Anoplura</taxon>
        <taxon>Polyplacidae</taxon>
        <taxon>Polyplax</taxon>
    </lineage>
</organism>
<protein>
    <submittedName>
        <fullName evidence="2">Uncharacterized protein</fullName>
    </submittedName>
</protein>
<sequence>MCEKLLCSIPNTGKSQMRNSLPGILSVCSGLSPRVEEQCCAALYTICSTLCLQSTKFIKYVTSSPIENAINPWNTTNVTDVGPVSSEAGKDAGNQTTVQNPVTTFDDNKRMDFNSTDVVLKNNVTFQPAVNETQVDYLNETVFDCFDVSEANGTCTTQLQNDTLKSNYTLVTEEAGNISEYPMLKVFDSAVIAAGICLVSAVIGYVGCVGYRHYLQWKYGSSRIVTPEDVYDTTDLKYFEI</sequence>
<dbReference type="AlphaFoldDB" id="A0AAN8XNZ4"/>
<evidence type="ECO:0000313" key="2">
    <source>
        <dbReference type="EMBL" id="KAK6644738.1"/>
    </source>
</evidence>
<dbReference type="EMBL" id="JAWJWE010000001">
    <property type="protein sequence ID" value="KAK6644738.1"/>
    <property type="molecule type" value="Genomic_DNA"/>
</dbReference>
<comment type="caution">
    <text evidence="2">The sequence shown here is derived from an EMBL/GenBank/DDBJ whole genome shotgun (WGS) entry which is preliminary data.</text>
</comment>
<keyword evidence="1" id="KW-1133">Transmembrane helix</keyword>
<name>A0AAN8XNZ4_POLSC</name>